<dbReference type="EMBL" id="CP021112">
    <property type="protein sequence ID" value="ARQ01001.1"/>
    <property type="molecule type" value="Genomic_DNA"/>
</dbReference>
<dbReference type="Pfam" id="PF01177">
    <property type="entry name" value="Asp_Glu_race"/>
    <property type="match status" value="1"/>
</dbReference>
<dbReference type="Proteomes" id="UP000194137">
    <property type="component" value="Chromosome"/>
</dbReference>
<dbReference type="GO" id="GO:0047661">
    <property type="term" value="F:amino-acid racemase activity"/>
    <property type="evidence" value="ECO:0007669"/>
    <property type="project" value="InterPro"/>
</dbReference>
<dbReference type="InterPro" id="IPR001920">
    <property type="entry name" value="Asp/Glu_race"/>
</dbReference>
<dbReference type="STRING" id="1235591.CAK95_19295"/>
<organism evidence="1 2">
    <name type="scientific">Pseudorhodoplanes sinuspersici</name>
    <dbReference type="NCBI Taxonomy" id="1235591"/>
    <lineage>
        <taxon>Bacteria</taxon>
        <taxon>Pseudomonadati</taxon>
        <taxon>Pseudomonadota</taxon>
        <taxon>Alphaproteobacteria</taxon>
        <taxon>Hyphomicrobiales</taxon>
        <taxon>Pseudorhodoplanes</taxon>
    </lineage>
</organism>
<dbReference type="KEGG" id="psin:CAK95_19295"/>
<dbReference type="InterPro" id="IPR015942">
    <property type="entry name" value="Asp/Glu/hydantoin_racemase"/>
</dbReference>
<keyword evidence="2" id="KW-1185">Reference proteome</keyword>
<accession>A0A1W6ZV42</accession>
<dbReference type="AlphaFoldDB" id="A0A1W6ZV42"/>
<evidence type="ECO:0000313" key="1">
    <source>
        <dbReference type="EMBL" id="ARQ01001.1"/>
    </source>
</evidence>
<evidence type="ECO:0000313" key="2">
    <source>
        <dbReference type="Proteomes" id="UP000194137"/>
    </source>
</evidence>
<proteinExistence type="predicted"/>
<dbReference type="PANTHER" id="PTHR21198">
    <property type="entry name" value="GLUTAMATE RACEMASE"/>
    <property type="match status" value="1"/>
</dbReference>
<dbReference type="PROSITE" id="PS00924">
    <property type="entry name" value="ASP_GLU_RACEMASE_2"/>
    <property type="match status" value="1"/>
</dbReference>
<name>A0A1W6ZV42_9HYPH</name>
<dbReference type="InterPro" id="IPR033134">
    <property type="entry name" value="Asp/Glu_racemase_AS_2"/>
</dbReference>
<dbReference type="OrthoDB" id="9803739at2"/>
<sequence>MTKKQQTRRIGLIGGMSWRSTALYYERLNKALETELGMHRSFCGDICNLDYAALLSMADASDWKGVEAMLSDAATRLARSGCEVIALTAVTAHRWYQPVCSATTGTVPHILTAAADRLDFLGIRKAGVLGTSLTCGSDFVADYLGRGERKLIFLDNNEQDELDHQIQAVLTASDRIDAGRGTLRRAVASLQFHGAEVVVLACTELPLLLPIDAPGITLLDCVALHIDDICNHILSESHA</sequence>
<gene>
    <name evidence="1" type="ORF">CAK95_19295</name>
</gene>
<protein>
    <submittedName>
        <fullName evidence="1">Uncharacterized protein</fullName>
    </submittedName>
</protein>
<dbReference type="PANTHER" id="PTHR21198:SF7">
    <property type="entry name" value="ASPARTATE-GLUTAMATE RACEMASE FAMILY"/>
    <property type="match status" value="1"/>
</dbReference>
<dbReference type="RefSeq" id="WP_086089395.1">
    <property type="nucleotide sequence ID" value="NZ_CP021112.1"/>
</dbReference>
<dbReference type="SUPFAM" id="SSF53681">
    <property type="entry name" value="Aspartate/glutamate racemase"/>
    <property type="match status" value="2"/>
</dbReference>
<dbReference type="Gene3D" id="3.40.50.1860">
    <property type="match status" value="2"/>
</dbReference>
<reference evidence="1 2" key="1">
    <citation type="submission" date="2017-05" db="EMBL/GenBank/DDBJ databases">
        <title>Full genome sequence of Pseudorhodoplanes sinuspersici.</title>
        <authorList>
            <person name="Dastgheib S.M.M."/>
            <person name="Shavandi M."/>
            <person name="Tirandaz H."/>
        </authorList>
    </citation>
    <scope>NUCLEOTIDE SEQUENCE [LARGE SCALE GENOMIC DNA]</scope>
    <source>
        <strain evidence="1 2">RIPI110</strain>
    </source>
</reference>